<dbReference type="PROSITE" id="PS00134">
    <property type="entry name" value="TRYPSIN_HIS"/>
    <property type="match status" value="1"/>
</dbReference>
<dbReference type="SUPFAM" id="SSF50494">
    <property type="entry name" value="Trypsin-like serine proteases"/>
    <property type="match status" value="1"/>
</dbReference>
<keyword evidence="6" id="KW-1185">Reference proteome</keyword>
<keyword evidence="3" id="KW-0732">Signal</keyword>
<sequence>MKTVLLVCAALLAGVASAASALPPGDAQAQEFHLAKKMTVKQAALSPKAGLKIYNGLDAKPGQFPSYVAMYVNMDSFCGGSLIHPKWVLTAAHCVEAGSLWTLFLGALSLQLPKEAGRQIHVTRAAYTHPDYVRYGDFENDDIYLNDVGLIQLPEPVQMPADGRIGVVKLPDPTTQLVLSSETVVPGFGVVGDEVNVLSRTLKFTKLPLASSDLCYNYYGIADPSIICVNTVDVRASTCGGDDGGPMIQMDDTGVSVQVGITSFWARIGCTVGSPVGFTSVAQFVPWIEEATGMRYPFNS</sequence>
<comment type="similarity">
    <text evidence="2">Belongs to the peptidase S1 family. CLIP subfamily.</text>
</comment>
<dbReference type="Gene3D" id="2.40.10.10">
    <property type="entry name" value="Trypsin-like serine proteases"/>
    <property type="match status" value="1"/>
</dbReference>
<dbReference type="EMBL" id="JAHWGI010000960">
    <property type="protein sequence ID" value="KAK3918745.1"/>
    <property type="molecule type" value="Genomic_DNA"/>
</dbReference>
<gene>
    <name evidence="5" type="ORF">KUF71_007992</name>
</gene>
<dbReference type="SMART" id="SM00020">
    <property type="entry name" value="Tryp_SPc"/>
    <property type="match status" value="1"/>
</dbReference>
<dbReference type="InterPro" id="IPR001254">
    <property type="entry name" value="Trypsin_dom"/>
</dbReference>
<dbReference type="InterPro" id="IPR001314">
    <property type="entry name" value="Peptidase_S1A"/>
</dbReference>
<dbReference type="InterPro" id="IPR043504">
    <property type="entry name" value="Peptidase_S1_PA_chymotrypsin"/>
</dbReference>
<organism evidence="5 6">
    <name type="scientific">Frankliniella fusca</name>
    <dbReference type="NCBI Taxonomy" id="407009"/>
    <lineage>
        <taxon>Eukaryota</taxon>
        <taxon>Metazoa</taxon>
        <taxon>Ecdysozoa</taxon>
        <taxon>Arthropoda</taxon>
        <taxon>Hexapoda</taxon>
        <taxon>Insecta</taxon>
        <taxon>Pterygota</taxon>
        <taxon>Neoptera</taxon>
        <taxon>Paraneoptera</taxon>
        <taxon>Thysanoptera</taxon>
        <taxon>Terebrantia</taxon>
        <taxon>Thripoidea</taxon>
        <taxon>Thripidae</taxon>
        <taxon>Frankliniella</taxon>
    </lineage>
</organism>
<name>A0AAE1HCI5_9NEOP</name>
<comment type="caution">
    <text evidence="5">The sequence shown here is derived from an EMBL/GenBank/DDBJ whole genome shotgun (WGS) entry which is preliminary data.</text>
</comment>
<dbReference type="Proteomes" id="UP001219518">
    <property type="component" value="Unassembled WGS sequence"/>
</dbReference>
<protein>
    <submittedName>
        <fullName evidence="5">Chymotrypsin BII</fullName>
    </submittedName>
</protein>
<dbReference type="PRINTS" id="PR00722">
    <property type="entry name" value="CHYMOTRYPSIN"/>
</dbReference>
<keyword evidence="1" id="KW-1015">Disulfide bond</keyword>
<dbReference type="AlphaFoldDB" id="A0AAE1HCI5"/>
<accession>A0AAE1HCI5</accession>
<evidence type="ECO:0000259" key="4">
    <source>
        <dbReference type="PROSITE" id="PS50240"/>
    </source>
</evidence>
<dbReference type="Pfam" id="PF00089">
    <property type="entry name" value="Trypsin"/>
    <property type="match status" value="1"/>
</dbReference>
<dbReference type="InterPro" id="IPR009003">
    <property type="entry name" value="Peptidase_S1_PA"/>
</dbReference>
<dbReference type="InterPro" id="IPR051487">
    <property type="entry name" value="Ser/Thr_Proteases_Immune/Dev"/>
</dbReference>
<feature type="domain" description="Peptidase S1" evidence="4">
    <location>
        <begin position="53"/>
        <end position="293"/>
    </location>
</feature>
<evidence type="ECO:0000256" key="2">
    <source>
        <dbReference type="ARBA" id="ARBA00024195"/>
    </source>
</evidence>
<feature type="signal peptide" evidence="3">
    <location>
        <begin position="1"/>
        <end position="21"/>
    </location>
</feature>
<dbReference type="GO" id="GO:0006508">
    <property type="term" value="P:proteolysis"/>
    <property type="evidence" value="ECO:0007669"/>
    <property type="project" value="InterPro"/>
</dbReference>
<evidence type="ECO:0000256" key="3">
    <source>
        <dbReference type="SAM" id="SignalP"/>
    </source>
</evidence>
<feature type="chain" id="PRO_5041970815" evidence="3">
    <location>
        <begin position="22"/>
        <end position="300"/>
    </location>
</feature>
<evidence type="ECO:0000313" key="5">
    <source>
        <dbReference type="EMBL" id="KAK3918745.1"/>
    </source>
</evidence>
<proteinExistence type="inferred from homology"/>
<reference evidence="5" key="2">
    <citation type="journal article" date="2023" name="BMC Genomics">
        <title>Pest status, molecular evolution, and epigenetic factors derived from the genome assembly of Frankliniella fusca, a thysanopteran phytovirus vector.</title>
        <authorList>
            <person name="Catto M.A."/>
            <person name="Labadie P.E."/>
            <person name="Jacobson A.L."/>
            <person name="Kennedy G.G."/>
            <person name="Srinivasan R."/>
            <person name="Hunt B.G."/>
        </authorList>
    </citation>
    <scope>NUCLEOTIDE SEQUENCE</scope>
    <source>
        <strain evidence="5">PL_HMW_Pooled</strain>
    </source>
</reference>
<evidence type="ECO:0000256" key="1">
    <source>
        <dbReference type="ARBA" id="ARBA00023157"/>
    </source>
</evidence>
<dbReference type="PANTHER" id="PTHR24256">
    <property type="entry name" value="TRYPTASE-RELATED"/>
    <property type="match status" value="1"/>
</dbReference>
<dbReference type="GO" id="GO:0004252">
    <property type="term" value="F:serine-type endopeptidase activity"/>
    <property type="evidence" value="ECO:0007669"/>
    <property type="project" value="InterPro"/>
</dbReference>
<dbReference type="InterPro" id="IPR018114">
    <property type="entry name" value="TRYPSIN_HIS"/>
</dbReference>
<dbReference type="PROSITE" id="PS50240">
    <property type="entry name" value="TRYPSIN_DOM"/>
    <property type="match status" value="1"/>
</dbReference>
<evidence type="ECO:0000313" key="6">
    <source>
        <dbReference type="Proteomes" id="UP001219518"/>
    </source>
</evidence>
<dbReference type="CDD" id="cd00190">
    <property type="entry name" value="Tryp_SPc"/>
    <property type="match status" value="1"/>
</dbReference>
<reference evidence="5" key="1">
    <citation type="submission" date="2021-07" db="EMBL/GenBank/DDBJ databases">
        <authorList>
            <person name="Catto M.A."/>
            <person name="Jacobson A."/>
            <person name="Kennedy G."/>
            <person name="Labadie P."/>
            <person name="Hunt B.G."/>
            <person name="Srinivasan R."/>
        </authorList>
    </citation>
    <scope>NUCLEOTIDE SEQUENCE</scope>
    <source>
        <strain evidence="5">PL_HMW_Pooled</strain>
        <tissue evidence="5">Head</tissue>
    </source>
</reference>